<dbReference type="EMBL" id="SSFD01000006">
    <property type="protein sequence ID" value="TXH92497.1"/>
    <property type="molecule type" value="Genomic_DNA"/>
</dbReference>
<dbReference type="InterPro" id="IPR021109">
    <property type="entry name" value="Peptidase_aspartic_dom_sf"/>
</dbReference>
<dbReference type="SUPFAM" id="SSF50630">
    <property type="entry name" value="Acid proteases"/>
    <property type="match status" value="1"/>
</dbReference>
<dbReference type="NCBIfam" id="TIGR02281">
    <property type="entry name" value="clan_AA_DTGA"/>
    <property type="match status" value="1"/>
</dbReference>
<organism evidence="2 3">
    <name type="scientific">Thauera aminoaromatica</name>
    <dbReference type="NCBI Taxonomy" id="164330"/>
    <lineage>
        <taxon>Bacteria</taxon>
        <taxon>Pseudomonadati</taxon>
        <taxon>Pseudomonadota</taxon>
        <taxon>Betaproteobacteria</taxon>
        <taxon>Rhodocyclales</taxon>
        <taxon>Zoogloeaceae</taxon>
        <taxon>Thauera</taxon>
    </lineage>
</organism>
<feature type="signal peptide" evidence="1">
    <location>
        <begin position="1"/>
        <end position="25"/>
    </location>
</feature>
<reference evidence="2 3" key="1">
    <citation type="submission" date="2018-09" db="EMBL/GenBank/DDBJ databases">
        <title>Metagenome Assembled Genomes from an Advanced Water Purification Facility.</title>
        <authorList>
            <person name="Stamps B.W."/>
            <person name="Spear J.R."/>
        </authorList>
    </citation>
    <scope>NUCLEOTIDE SEQUENCE [LARGE SCALE GENOMIC DNA]</scope>
    <source>
        <strain evidence="2">Bin_27_1</strain>
    </source>
</reference>
<dbReference type="GO" id="GO:0006508">
    <property type="term" value="P:proteolysis"/>
    <property type="evidence" value="ECO:0007669"/>
    <property type="project" value="UniProtKB-KW"/>
</dbReference>
<dbReference type="Pfam" id="PF13975">
    <property type="entry name" value="gag-asp_proteas"/>
    <property type="match status" value="1"/>
</dbReference>
<proteinExistence type="predicted"/>
<name>A0A5C7T9U3_THASP</name>
<dbReference type="EC" id="3.4.23.-" evidence="2"/>
<keyword evidence="1" id="KW-0732">Signal</keyword>
<keyword evidence="2" id="KW-0378">Hydrolase</keyword>
<keyword evidence="2" id="KW-0645">Protease</keyword>
<dbReference type="PROSITE" id="PS00141">
    <property type="entry name" value="ASP_PROTEASE"/>
    <property type="match status" value="1"/>
</dbReference>
<dbReference type="RefSeq" id="WP_276656171.1">
    <property type="nucleotide sequence ID" value="NZ_SSFD01000006.1"/>
</dbReference>
<dbReference type="InterPro" id="IPR034122">
    <property type="entry name" value="Retropepsin-like_bacterial"/>
</dbReference>
<dbReference type="CDD" id="cd05483">
    <property type="entry name" value="retropepsin_like_bacteria"/>
    <property type="match status" value="1"/>
</dbReference>
<accession>A0A5C7T9U3</accession>
<dbReference type="InterPro" id="IPR011969">
    <property type="entry name" value="Clan_AA_Asp_peptidase_C"/>
</dbReference>
<gene>
    <name evidence="2" type="ORF">E6Q80_00290</name>
</gene>
<dbReference type="Proteomes" id="UP000321192">
    <property type="component" value="Unassembled WGS sequence"/>
</dbReference>
<evidence type="ECO:0000313" key="3">
    <source>
        <dbReference type="Proteomes" id="UP000321192"/>
    </source>
</evidence>
<dbReference type="GO" id="GO:0004190">
    <property type="term" value="F:aspartic-type endopeptidase activity"/>
    <property type="evidence" value="ECO:0007669"/>
    <property type="project" value="InterPro"/>
</dbReference>
<sequence>MDGWKAASVGVLAAAAGLGAGAAYAADVAVAGLFAGRAVLVVDGGAPQTVKVGARTREGIVLRAATSEAATLEHDGRVFVARLGEQVASSAGTAASEISLQADGGGHFFTGARINGVAVNALVDTGATLVAMGRSDALRLGIDYRAGTMGQSATANGLATIWKVRLDAVELGGVRMLGVDAAVHETDLPVVLLGMSFLNRMDWRREGDRLLLKKRY</sequence>
<dbReference type="InterPro" id="IPR001969">
    <property type="entry name" value="Aspartic_peptidase_AS"/>
</dbReference>
<evidence type="ECO:0000256" key="1">
    <source>
        <dbReference type="SAM" id="SignalP"/>
    </source>
</evidence>
<dbReference type="AlphaFoldDB" id="A0A5C7T9U3"/>
<comment type="caution">
    <text evidence="2">The sequence shown here is derived from an EMBL/GenBank/DDBJ whole genome shotgun (WGS) entry which is preliminary data.</text>
</comment>
<feature type="chain" id="PRO_5023012683" evidence="1">
    <location>
        <begin position="26"/>
        <end position="216"/>
    </location>
</feature>
<evidence type="ECO:0000313" key="2">
    <source>
        <dbReference type="EMBL" id="TXH92497.1"/>
    </source>
</evidence>
<protein>
    <submittedName>
        <fullName evidence="2">TIGR02281 family clan AA aspartic protease</fullName>
        <ecNumber evidence="2">3.4.23.-</ecNumber>
    </submittedName>
</protein>
<dbReference type="Gene3D" id="2.40.70.10">
    <property type="entry name" value="Acid Proteases"/>
    <property type="match status" value="1"/>
</dbReference>